<keyword evidence="2" id="KW-1185">Reference proteome</keyword>
<name>A0AAD8RU11_LOLMU</name>
<comment type="caution">
    <text evidence="1">The sequence shown here is derived from an EMBL/GenBank/DDBJ whole genome shotgun (WGS) entry which is preliminary data.</text>
</comment>
<dbReference type="AlphaFoldDB" id="A0AAD8RU11"/>
<organism evidence="1 2">
    <name type="scientific">Lolium multiflorum</name>
    <name type="common">Italian ryegrass</name>
    <name type="synonym">Lolium perenne subsp. multiflorum</name>
    <dbReference type="NCBI Taxonomy" id="4521"/>
    <lineage>
        <taxon>Eukaryota</taxon>
        <taxon>Viridiplantae</taxon>
        <taxon>Streptophyta</taxon>
        <taxon>Embryophyta</taxon>
        <taxon>Tracheophyta</taxon>
        <taxon>Spermatophyta</taxon>
        <taxon>Magnoliopsida</taxon>
        <taxon>Liliopsida</taxon>
        <taxon>Poales</taxon>
        <taxon>Poaceae</taxon>
        <taxon>BOP clade</taxon>
        <taxon>Pooideae</taxon>
        <taxon>Poodae</taxon>
        <taxon>Poeae</taxon>
        <taxon>Poeae Chloroplast Group 2 (Poeae type)</taxon>
        <taxon>Loliodinae</taxon>
        <taxon>Loliinae</taxon>
        <taxon>Lolium</taxon>
    </lineage>
</organism>
<dbReference type="PANTHER" id="PTHR34223">
    <property type="entry name" value="OS11G0201299 PROTEIN"/>
    <property type="match status" value="1"/>
</dbReference>
<gene>
    <name evidence="1" type="ORF">QYE76_006061</name>
</gene>
<dbReference type="EMBL" id="JAUUTY010000005">
    <property type="protein sequence ID" value="KAK1631746.1"/>
    <property type="molecule type" value="Genomic_DNA"/>
</dbReference>
<dbReference type="InterPro" id="IPR032675">
    <property type="entry name" value="LRR_dom_sf"/>
</dbReference>
<evidence type="ECO:0000313" key="1">
    <source>
        <dbReference type="EMBL" id="KAK1631746.1"/>
    </source>
</evidence>
<reference evidence="1" key="1">
    <citation type="submission" date="2023-07" db="EMBL/GenBank/DDBJ databases">
        <title>A chromosome-level genome assembly of Lolium multiflorum.</title>
        <authorList>
            <person name="Chen Y."/>
            <person name="Copetti D."/>
            <person name="Kolliker R."/>
            <person name="Studer B."/>
        </authorList>
    </citation>
    <scope>NUCLEOTIDE SEQUENCE</scope>
    <source>
        <strain evidence="1">02402/16</strain>
        <tissue evidence="1">Leaf</tissue>
    </source>
</reference>
<dbReference type="SUPFAM" id="SSF52047">
    <property type="entry name" value="RNI-like"/>
    <property type="match status" value="1"/>
</dbReference>
<evidence type="ECO:0000313" key="2">
    <source>
        <dbReference type="Proteomes" id="UP001231189"/>
    </source>
</evidence>
<sequence length="174" mass="20145">MPSLVDATFCWATGSIYAEFELLCSLHNVTKLEICSFPSLRTVMSYNFDDRDLPEFNNLTTLILERCDFTRDTPTLLEYFLRHAPNLERLTLQNCKHPPRSKKAAESSKPGKISGYHLNLKFVEIKQREKDGVCDIIEYLLRVSKNLERTDIVLSEGPEKPWYHAALEAQGWYK</sequence>
<accession>A0AAD8RU11</accession>
<dbReference type="PANTHER" id="PTHR34223:SF50">
    <property type="entry name" value="F-BOX DOMAIN-CONTAINING PROTEIN"/>
    <property type="match status" value="1"/>
</dbReference>
<protein>
    <recommendedName>
        <fullName evidence="3">FBD domain-containing protein</fullName>
    </recommendedName>
</protein>
<evidence type="ECO:0008006" key="3">
    <source>
        <dbReference type="Google" id="ProtNLM"/>
    </source>
</evidence>
<dbReference type="Proteomes" id="UP001231189">
    <property type="component" value="Unassembled WGS sequence"/>
</dbReference>
<dbReference type="Gene3D" id="3.80.10.10">
    <property type="entry name" value="Ribonuclease Inhibitor"/>
    <property type="match status" value="1"/>
</dbReference>
<dbReference type="InterPro" id="IPR053197">
    <property type="entry name" value="F-box_SCFL_complex_component"/>
</dbReference>
<proteinExistence type="predicted"/>